<protein>
    <recommendedName>
        <fullName evidence="3">Lipoprotein</fullName>
    </recommendedName>
</protein>
<dbReference type="EMBL" id="JACSGR010000007">
    <property type="protein sequence ID" value="MBH5329898.1"/>
    <property type="molecule type" value="Genomic_DNA"/>
</dbReference>
<sequence>MMKPYYLLLSLLLLGACRKGEPPVVNHEITLPEAVQGQGYYAEADLPFSHLQERWTVPVNSGFTLAVLDSGGGTRIALSHSGAQPYRELGETLEVDGSTGGGSLYEHHHAALYVKVHRADDPKLQQCTPLRPKPGVLMYDCSELNRRLEQARQDGTLCEKYPEECTLKVD</sequence>
<name>A0ABS0NC83_9NEIS</name>
<comment type="caution">
    <text evidence="1">The sequence shown here is derived from an EMBL/GenBank/DDBJ whole genome shotgun (WGS) entry which is preliminary data.</text>
</comment>
<accession>A0ABS0NC83</accession>
<dbReference type="Proteomes" id="UP000768471">
    <property type="component" value="Unassembled WGS sequence"/>
</dbReference>
<organism evidence="1 2">
    <name type="scientific">Eikenella glucosivorans</name>
    <dbReference type="NCBI Taxonomy" id="2766967"/>
    <lineage>
        <taxon>Bacteria</taxon>
        <taxon>Pseudomonadati</taxon>
        <taxon>Pseudomonadota</taxon>
        <taxon>Betaproteobacteria</taxon>
        <taxon>Neisseriales</taxon>
        <taxon>Neisseriaceae</taxon>
        <taxon>Eikenella</taxon>
    </lineage>
</organism>
<evidence type="ECO:0008006" key="3">
    <source>
        <dbReference type="Google" id="ProtNLM"/>
    </source>
</evidence>
<dbReference type="RefSeq" id="WP_197903727.1">
    <property type="nucleotide sequence ID" value="NZ_JACSGR010000007.1"/>
</dbReference>
<reference evidence="1 2" key="1">
    <citation type="submission" date="2020-09" db="EMBL/GenBank/DDBJ databases">
        <title>Eikenella S3660 sp. nov., isolated from a throat swab.</title>
        <authorList>
            <person name="Buhl M."/>
        </authorList>
    </citation>
    <scope>NUCLEOTIDE SEQUENCE [LARGE SCALE GENOMIC DNA]</scope>
    <source>
        <strain evidence="1 2">S3360</strain>
    </source>
</reference>
<keyword evidence="2" id="KW-1185">Reference proteome</keyword>
<dbReference type="PROSITE" id="PS51257">
    <property type="entry name" value="PROKAR_LIPOPROTEIN"/>
    <property type="match status" value="1"/>
</dbReference>
<gene>
    <name evidence="1" type="ORF">H9Q10_09495</name>
</gene>
<evidence type="ECO:0000313" key="1">
    <source>
        <dbReference type="EMBL" id="MBH5329898.1"/>
    </source>
</evidence>
<evidence type="ECO:0000313" key="2">
    <source>
        <dbReference type="Proteomes" id="UP000768471"/>
    </source>
</evidence>
<proteinExistence type="predicted"/>